<protein>
    <submittedName>
        <fullName evidence="1">Uncharacterized protein</fullName>
    </submittedName>
</protein>
<sequence length="73" mass="8658">MIGQTFTISQNKVIRRLRVLSEFFQYGRRFYDVEDTSEPGVTTPFVADDFDKRFKSSGKVTGRRPFNGRYRKR</sequence>
<dbReference type="Proteomes" id="UP000190367">
    <property type="component" value="Unassembled WGS sequence"/>
</dbReference>
<reference evidence="2" key="1">
    <citation type="submission" date="2017-02" db="EMBL/GenBank/DDBJ databases">
        <authorList>
            <person name="Varghese N."/>
            <person name="Submissions S."/>
        </authorList>
    </citation>
    <scope>NUCLEOTIDE SEQUENCE [LARGE SCALE GENOMIC DNA]</scope>
    <source>
        <strain evidence="2">DSM 22224</strain>
    </source>
</reference>
<dbReference type="STRING" id="634771.SAMN04488128_103213"/>
<proteinExistence type="predicted"/>
<dbReference type="RefSeq" id="WP_078670579.1">
    <property type="nucleotide sequence ID" value="NZ_FUWZ01000003.1"/>
</dbReference>
<keyword evidence="2" id="KW-1185">Reference proteome</keyword>
<dbReference type="AlphaFoldDB" id="A0A1T4SPD8"/>
<name>A0A1T4SPD8_9BACT</name>
<evidence type="ECO:0000313" key="1">
    <source>
        <dbReference type="EMBL" id="SKA30052.1"/>
    </source>
</evidence>
<dbReference type="EMBL" id="FUWZ01000003">
    <property type="protein sequence ID" value="SKA30052.1"/>
    <property type="molecule type" value="Genomic_DNA"/>
</dbReference>
<accession>A0A1T4SPD8</accession>
<organism evidence="1 2">
    <name type="scientific">Chitinophaga eiseniae</name>
    <dbReference type="NCBI Taxonomy" id="634771"/>
    <lineage>
        <taxon>Bacteria</taxon>
        <taxon>Pseudomonadati</taxon>
        <taxon>Bacteroidota</taxon>
        <taxon>Chitinophagia</taxon>
        <taxon>Chitinophagales</taxon>
        <taxon>Chitinophagaceae</taxon>
        <taxon>Chitinophaga</taxon>
    </lineage>
</organism>
<evidence type="ECO:0000313" key="2">
    <source>
        <dbReference type="Proteomes" id="UP000190367"/>
    </source>
</evidence>
<gene>
    <name evidence="1" type="ORF">SAMN04488128_103213</name>
</gene>